<dbReference type="GO" id="GO:0005975">
    <property type="term" value="P:carbohydrate metabolic process"/>
    <property type="evidence" value="ECO:0007669"/>
    <property type="project" value="InterPro"/>
</dbReference>
<sequence>MDAAKEWLEIDFHVPTRTVVQSLVEKADTASISKMFVPRIAFGTAGLRGPMGAGYGNMNHITVMQCTQGILAYLEKTLGSDEVKARGVVIGYDHRWSATGVDSEMMARTAAAVCVQRGIKVYLFSSMVATPLVPFCVKHKRCAAGMMVTASHNPKDDNGYKMYGANGAQLCEPHDKSIAGLILEHLKPWADYGTAIESVRDSPLCVDILEEAKDAYFKEMAASLCHHAQDNAVSSLPIVYTAMHGVGAPFTARSFEAFKLKPFFTVSEQNDPDPSFPTVAYPNPEEGKGALELSFSKALSVNSPLVLANDPDADRLAVAELQDGGKWKIFSGNEIGMLLAHWLFRKAVEKGKSPNKLAVVASTVSSKMTRALAEKEGMRFEETLTGFKWICNKKFDLQQEGYEVILAFEESIGFCCGDLVNDKDGVCAAAVFAEMSVQLYKAGKTVSKHLNDLYESYGHFISRQGYVLVPNPRLTVEIFDKIRNKSNYPTSVGPYKIAQVRDLTTGYDSSTADNKTTLPASTSSQHLTFTFENGCIANLRGSGTEPKLKYYVELHGNDPAKVTETLLDMVKLIVITLLEPELNGLKWAGVE</sequence>
<dbReference type="PROSITE" id="PS00710">
    <property type="entry name" value="PGM_PMM"/>
    <property type="match status" value="1"/>
</dbReference>
<name>L1IDL7_GUITC</name>
<feature type="domain" description="Alpha-D-phosphohexomutase alpha/beta/alpha" evidence="9">
    <location>
        <begin position="215"/>
        <end position="320"/>
    </location>
</feature>
<dbReference type="Pfam" id="PF02879">
    <property type="entry name" value="PGM_PMM_II"/>
    <property type="match status" value="1"/>
</dbReference>
<dbReference type="GO" id="GO:0005634">
    <property type="term" value="C:nucleus"/>
    <property type="evidence" value="ECO:0007669"/>
    <property type="project" value="TreeGrafter"/>
</dbReference>
<dbReference type="eggNOG" id="KOG1220">
    <property type="taxonomic scope" value="Eukaryota"/>
</dbReference>
<evidence type="ECO:0000313" key="11">
    <source>
        <dbReference type="EMBL" id="EKX33920.1"/>
    </source>
</evidence>
<dbReference type="OrthoDB" id="8300170at2759"/>
<dbReference type="InterPro" id="IPR016066">
    <property type="entry name" value="A-D-PHexomutase_CS"/>
</dbReference>
<feature type="domain" description="Alpha-D-phosphohexomutase alpha/beta/alpha" evidence="10">
    <location>
        <begin position="332"/>
        <end position="457"/>
    </location>
</feature>
<keyword evidence="4 7" id="KW-0479">Metal-binding</keyword>
<dbReference type="Pfam" id="PF02878">
    <property type="entry name" value="PGM_PMM_I"/>
    <property type="match status" value="1"/>
</dbReference>
<dbReference type="InterPro" id="IPR016055">
    <property type="entry name" value="A-D-PHexomutase_a/b/a-I/II/III"/>
</dbReference>
<evidence type="ECO:0008006" key="14">
    <source>
        <dbReference type="Google" id="ProtNLM"/>
    </source>
</evidence>
<dbReference type="PANTHER" id="PTHR45745:SF1">
    <property type="entry name" value="PHOSPHOGLUCOMUTASE 2B-RELATED"/>
    <property type="match status" value="1"/>
</dbReference>
<reference evidence="13" key="2">
    <citation type="submission" date="2012-11" db="EMBL/GenBank/DDBJ databases">
        <authorList>
            <person name="Kuo A."/>
            <person name="Curtis B.A."/>
            <person name="Tanifuji G."/>
            <person name="Burki F."/>
            <person name="Gruber A."/>
            <person name="Irimia M."/>
            <person name="Maruyama S."/>
            <person name="Arias M.C."/>
            <person name="Ball S.G."/>
            <person name="Gile G.H."/>
            <person name="Hirakawa Y."/>
            <person name="Hopkins J.F."/>
            <person name="Rensing S.A."/>
            <person name="Schmutz J."/>
            <person name="Symeonidi A."/>
            <person name="Elias M."/>
            <person name="Eveleigh R.J."/>
            <person name="Herman E.K."/>
            <person name="Klute M.J."/>
            <person name="Nakayama T."/>
            <person name="Obornik M."/>
            <person name="Reyes-Prieto A."/>
            <person name="Armbrust E.V."/>
            <person name="Aves S.J."/>
            <person name="Beiko R.G."/>
            <person name="Coutinho P."/>
            <person name="Dacks J.B."/>
            <person name="Durnford D.G."/>
            <person name="Fast N.M."/>
            <person name="Green B.R."/>
            <person name="Grisdale C."/>
            <person name="Hempe F."/>
            <person name="Henrissat B."/>
            <person name="Hoppner M.P."/>
            <person name="Ishida K.-I."/>
            <person name="Kim E."/>
            <person name="Koreny L."/>
            <person name="Kroth P.G."/>
            <person name="Liu Y."/>
            <person name="Malik S.-B."/>
            <person name="Maier U.G."/>
            <person name="McRose D."/>
            <person name="Mock T."/>
            <person name="Neilson J.A."/>
            <person name="Onodera N.T."/>
            <person name="Poole A.M."/>
            <person name="Pritham E.J."/>
            <person name="Richards T.A."/>
            <person name="Rocap G."/>
            <person name="Roy S.W."/>
            <person name="Sarai C."/>
            <person name="Schaack S."/>
            <person name="Shirato S."/>
            <person name="Slamovits C.H."/>
            <person name="Spencer D.F."/>
            <person name="Suzuki S."/>
            <person name="Worden A.Z."/>
            <person name="Zauner S."/>
            <person name="Barry K."/>
            <person name="Bell C."/>
            <person name="Bharti A.K."/>
            <person name="Crow J.A."/>
            <person name="Grimwood J."/>
            <person name="Kramer R."/>
            <person name="Lindquist E."/>
            <person name="Lucas S."/>
            <person name="Salamov A."/>
            <person name="McFadden G.I."/>
            <person name="Lane C.E."/>
            <person name="Keeling P.J."/>
            <person name="Gray M.W."/>
            <person name="Grigoriev I.V."/>
            <person name="Archibald J.M."/>
        </authorList>
    </citation>
    <scope>NUCLEOTIDE SEQUENCE</scope>
    <source>
        <strain evidence="13">CCMP2712</strain>
    </source>
</reference>
<dbReference type="Gene3D" id="3.30.310.50">
    <property type="entry name" value="Alpha-D-phosphohexomutase, C-terminal domain"/>
    <property type="match status" value="1"/>
</dbReference>
<dbReference type="SUPFAM" id="SSF53738">
    <property type="entry name" value="Phosphoglucomutase, first 3 domains"/>
    <property type="match status" value="3"/>
</dbReference>
<dbReference type="RefSeq" id="XP_005820900.1">
    <property type="nucleotide sequence ID" value="XM_005820843.1"/>
</dbReference>
<dbReference type="InterPro" id="IPR005841">
    <property type="entry name" value="Alpha-D-phosphohexomutase_SF"/>
</dbReference>
<evidence type="ECO:0000256" key="1">
    <source>
        <dbReference type="ARBA" id="ARBA00001946"/>
    </source>
</evidence>
<dbReference type="InterPro" id="IPR036900">
    <property type="entry name" value="A-D-PHexomutase_C_sf"/>
</dbReference>
<evidence type="ECO:0000256" key="2">
    <source>
        <dbReference type="ARBA" id="ARBA00010231"/>
    </source>
</evidence>
<dbReference type="Gene3D" id="3.40.120.10">
    <property type="entry name" value="Alpha-D-Glucose-1,6-Bisphosphate, subunit A, domain 3"/>
    <property type="match status" value="3"/>
</dbReference>
<dbReference type="STRING" id="905079.L1IDL7"/>
<keyword evidence="5 7" id="KW-0460">Magnesium</keyword>
<dbReference type="InterPro" id="IPR005846">
    <property type="entry name" value="A-D-PHexomutase_a/b/a-III"/>
</dbReference>
<dbReference type="PRINTS" id="PR00509">
    <property type="entry name" value="PGMPMM"/>
</dbReference>
<dbReference type="GO" id="GO:0006166">
    <property type="term" value="P:purine ribonucleoside salvage"/>
    <property type="evidence" value="ECO:0007669"/>
    <property type="project" value="TreeGrafter"/>
</dbReference>
<keyword evidence="3" id="KW-0597">Phosphoprotein</keyword>
<dbReference type="CDD" id="cd05799">
    <property type="entry name" value="PGM2"/>
    <property type="match status" value="1"/>
</dbReference>
<dbReference type="AlphaFoldDB" id="L1IDL7"/>
<evidence type="ECO:0000259" key="9">
    <source>
        <dbReference type="Pfam" id="PF02879"/>
    </source>
</evidence>
<evidence type="ECO:0000256" key="6">
    <source>
        <dbReference type="ARBA" id="ARBA00023235"/>
    </source>
</evidence>
<dbReference type="GeneID" id="17290645"/>
<organism evidence="11">
    <name type="scientific">Guillardia theta (strain CCMP2712)</name>
    <name type="common">Cryptophyte</name>
    <dbReference type="NCBI Taxonomy" id="905079"/>
    <lineage>
        <taxon>Eukaryota</taxon>
        <taxon>Cryptophyceae</taxon>
        <taxon>Pyrenomonadales</taxon>
        <taxon>Geminigeraceae</taxon>
        <taxon>Guillardia</taxon>
    </lineage>
</organism>
<keyword evidence="6" id="KW-0413">Isomerase</keyword>
<dbReference type="PANTHER" id="PTHR45745">
    <property type="entry name" value="PHOSPHOMANNOMUTASE 45A"/>
    <property type="match status" value="1"/>
</dbReference>
<keyword evidence="13" id="KW-1185">Reference proteome</keyword>
<feature type="domain" description="Alpha-D-phosphohexomutase alpha/beta/alpha" evidence="8">
    <location>
        <begin position="40"/>
        <end position="183"/>
    </location>
</feature>
<evidence type="ECO:0000256" key="4">
    <source>
        <dbReference type="ARBA" id="ARBA00022723"/>
    </source>
</evidence>
<dbReference type="EnsemblProtists" id="EKX33920">
    <property type="protein sequence ID" value="EKX33920"/>
    <property type="gene ID" value="GUITHDRAFT_166345"/>
</dbReference>
<gene>
    <name evidence="11" type="ORF">GUITHDRAFT_166345</name>
</gene>
<evidence type="ECO:0000256" key="5">
    <source>
        <dbReference type="ARBA" id="ARBA00022842"/>
    </source>
</evidence>
<reference evidence="12" key="3">
    <citation type="submission" date="2015-06" db="UniProtKB">
        <authorList>
            <consortium name="EnsemblProtists"/>
        </authorList>
    </citation>
    <scope>IDENTIFICATION</scope>
</reference>
<dbReference type="InterPro" id="IPR005845">
    <property type="entry name" value="A-D-PHexomutase_a/b/a-II"/>
</dbReference>
<comment type="similarity">
    <text evidence="2 7">Belongs to the phosphohexose mutase family.</text>
</comment>
<evidence type="ECO:0000259" key="10">
    <source>
        <dbReference type="Pfam" id="PF02880"/>
    </source>
</evidence>
<evidence type="ECO:0000259" key="8">
    <source>
        <dbReference type="Pfam" id="PF02878"/>
    </source>
</evidence>
<dbReference type="HOGENOM" id="CLU_016950_0_1_1"/>
<protein>
    <recommendedName>
        <fullName evidence="14">Phosphoglucomutase</fullName>
    </recommendedName>
</protein>
<evidence type="ECO:0000313" key="12">
    <source>
        <dbReference type="EnsemblProtists" id="EKX33920"/>
    </source>
</evidence>
<proteinExistence type="inferred from homology"/>
<dbReference type="KEGG" id="gtt:GUITHDRAFT_166345"/>
<dbReference type="Pfam" id="PF02880">
    <property type="entry name" value="PGM_PMM_III"/>
    <property type="match status" value="1"/>
</dbReference>
<evidence type="ECO:0000256" key="3">
    <source>
        <dbReference type="ARBA" id="ARBA00022553"/>
    </source>
</evidence>
<dbReference type="Proteomes" id="UP000011087">
    <property type="component" value="Unassembled WGS sequence"/>
</dbReference>
<dbReference type="GO" id="GO:0008973">
    <property type="term" value="F:phosphopentomutase activity"/>
    <property type="evidence" value="ECO:0007669"/>
    <property type="project" value="TreeGrafter"/>
</dbReference>
<dbReference type="OMA" id="GYCVDPE"/>
<dbReference type="GO" id="GO:0000287">
    <property type="term" value="F:magnesium ion binding"/>
    <property type="evidence" value="ECO:0007669"/>
    <property type="project" value="InterPro"/>
</dbReference>
<evidence type="ECO:0000313" key="13">
    <source>
        <dbReference type="Proteomes" id="UP000011087"/>
    </source>
</evidence>
<dbReference type="PaxDb" id="55529-EKX33920"/>
<dbReference type="InterPro" id="IPR005844">
    <property type="entry name" value="A-D-PHexomutase_a/b/a-I"/>
</dbReference>
<dbReference type="SUPFAM" id="SSF55957">
    <property type="entry name" value="Phosphoglucomutase, C-terminal domain"/>
    <property type="match status" value="1"/>
</dbReference>
<dbReference type="EMBL" id="JH993125">
    <property type="protein sequence ID" value="EKX33920.1"/>
    <property type="molecule type" value="Genomic_DNA"/>
</dbReference>
<reference evidence="11 13" key="1">
    <citation type="journal article" date="2012" name="Nature">
        <title>Algal genomes reveal evolutionary mosaicism and the fate of nucleomorphs.</title>
        <authorList>
            <consortium name="DOE Joint Genome Institute"/>
            <person name="Curtis B.A."/>
            <person name="Tanifuji G."/>
            <person name="Burki F."/>
            <person name="Gruber A."/>
            <person name="Irimia M."/>
            <person name="Maruyama S."/>
            <person name="Arias M.C."/>
            <person name="Ball S.G."/>
            <person name="Gile G.H."/>
            <person name="Hirakawa Y."/>
            <person name="Hopkins J.F."/>
            <person name="Kuo A."/>
            <person name="Rensing S.A."/>
            <person name="Schmutz J."/>
            <person name="Symeonidi A."/>
            <person name="Elias M."/>
            <person name="Eveleigh R.J."/>
            <person name="Herman E.K."/>
            <person name="Klute M.J."/>
            <person name="Nakayama T."/>
            <person name="Obornik M."/>
            <person name="Reyes-Prieto A."/>
            <person name="Armbrust E.V."/>
            <person name="Aves S.J."/>
            <person name="Beiko R.G."/>
            <person name="Coutinho P."/>
            <person name="Dacks J.B."/>
            <person name="Durnford D.G."/>
            <person name="Fast N.M."/>
            <person name="Green B.R."/>
            <person name="Grisdale C.J."/>
            <person name="Hempel F."/>
            <person name="Henrissat B."/>
            <person name="Hoppner M.P."/>
            <person name="Ishida K."/>
            <person name="Kim E."/>
            <person name="Koreny L."/>
            <person name="Kroth P.G."/>
            <person name="Liu Y."/>
            <person name="Malik S.B."/>
            <person name="Maier U.G."/>
            <person name="McRose D."/>
            <person name="Mock T."/>
            <person name="Neilson J.A."/>
            <person name="Onodera N.T."/>
            <person name="Poole A.M."/>
            <person name="Pritham E.J."/>
            <person name="Richards T.A."/>
            <person name="Rocap G."/>
            <person name="Roy S.W."/>
            <person name="Sarai C."/>
            <person name="Schaack S."/>
            <person name="Shirato S."/>
            <person name="Slamovits C.H."/>
            <person name="Spencer D.F."/>
            <person name="Suzuki S."/>
            <person name="Worden A.Z."/>
            <person name="Zauner S."/>
            <person name="Barry K."/>
            <person name="Bell C."/>
            <person name="Bharti A.K."/>
            <person name="Crow J.A."/>
            <person name="Grimwood J."/>
            <person name="Kramer R."/>
            <person name="Lindquist E."/>
            <person name="Lucas S."/>
            <person name="Salamov A."/>
            <person name="McFadden G.I."/>
            <person name="Lane C.E."/>
            <person name="Keeling P.J."/>
            <person name="Gray M.W."/>
            <person name="Grigoriev I.V."/>
            <person name="Archibald J.M."/>
        </authorList>
    </citation>
    <scope>NUCLEOTIDE SEQUENCE</scope>
    <source>
        <strain evidence="11 13">CCMP2712</strain>
    </source>
</reference>
<accession>L1IDL7</accession>
<comment type="cofactor">
    <cofactor evidence="1">
        <name>Mg(2+)</name>
        <dbReference type="ChEBI" id="CHEBI:18420"/>
    </cofactor>
</comment>
<evidence type="ECO:0000256" key="7">
    <source>
        <dbReference type="RuleBase" id="RU004326"/>
    </source>
</evidence>